<sequence length="133" mass="14153">MSTHDKATSVTTRWAVPGVAVLGGLAYLVAGVLGDDLSFGIIGLASMLGVGVVFVVVSRWSETAAGLRDRTDERINQIDRSASLFAGMTVLLAVLAMFVVEIAQGKDGSPYYQLGAVGGVTYLFALVWLRFRR</sequence>
<keyword evidence="1" id="KW-0812">Transmembrane</keyword>
<gene>
    <name evidence="2" type="ORF">AVDCRST_MAG34-3018</name>
</gene>
<protein>
    <recommendedName>
        <fullName evidence="3">DUF2178 domain-containing protein</fullName>
    </recommendedName>
</protein>
<organism evidence="2">
    <name type="scientific">uncultured Nocardioidaceae bacterium</name>
    <dbReference type="NCBI Taxonomy" id="253824"/>
    <lineage>
        <taxon>Bacteria</taxon>
        <taxon>Bacillati</taxon>
        <taxon>Actinomycetota</taxon>
        <taxon>Actinomycetes</taxon>
        <taxon>Propionibacteriales</taxon>
        <taxon>Nocardioidaceae</taxon>
        <taxon>environmental samples</taxon>
    </lineage>
</organism>
<evidence type="ECO:0000256" key="1">
    <source>
        <dbReference type="SAM" id="Phobius"/>
    </source>
</evidence>
<feature type="transmembrane region" description="Helical" evidence="1">
    <location>
        <begin position="39"/>
        <end position="60"/>
    </location>
</feature>
<evidence type="ECO:0000313" key="2">
    <source>
        <dbReference type="EMBL" id="CAA9366738.1"/>
    </source>
</evidence>
<evidence type="ECO:0008006" key="3">
    <source>
        <dbReference type="Google" id="ProtNLM"/>
    </source>
</evidence>
<keyword evidence="1" id="KW-1133">Transmembrane helix</keyword>
<dbReference type="EMBL" id="CADCUI010000086">
    <property type="protein sequence ID" value="CAA9366738.1"/>
    <property type="molecule type" value="Genomic_DNA"/>
</dbReference>
<proteinExistence type="predicted"/>
<dbReference type="AlphaFoldDB" id="A0A6J4MRH8"/>
<reference evidence="2" key="1">
    <citation type="submission" date="2020-02" db="EMBL/GenBank/DDBJ databases">
        <authorList>
            <person name="Meier V. D."/>
        </authorList>
    </citation>
    <scope>NUCLEOTIDE SEQUENCE</scope>
    <source>
        <strain evidence="2">AVDCRST_MAG34</strain>
    </source>
</reference>
<name>A0A6J4MRH8_9ACTN</name>
<keyword evidence="1" id="KW-0472">Membrane</keyword>
<feature type="transmembrane region" description="Helical" evidence="1">
    <location>
        <begin position="111"/>
        <end position="131"/>
    </location>
</feature>
<feature type="transmembrane region" description="Helical" evidence="1">
    <location>
        <begin position="81"/>
        <end position="99"/>
    </location>
</feature>
<feature type="transmembrane region" description="Helical" evidence="1">
    <location>
        <begin position="12"/>
        <end position="33"/>
    </location>
</feature>
<accession>A0A6J4MRH8</accession>